<sequence>MLVLFIFLGVNFYNSENTTLAIYFGVVSIISLLFYGKYYKWKLKKHYTKFVTENYAKRFGQLESLEIYPDFIFAKDKTGEGKINISEIENVSGTQNHFFIKISTGLSLIIPKARIKNSMETKSQFENMNIPVIDETNWKWK</sequence>
<feature type="domain" description="YcxB-like C-terminal" evidence="2">
    <location>
        <begin position="67"/>
        <end position="127"/>
    </location>
</feature>
<comment type="caution">
    <text evidence="3">The sequence shown here is derived from an EMBL/GenBank/DDBJ whole genome shotgun (WGS) entry which is preliminary data.</text>
</comment>
<evidence type="ECO:0000259" key="2">
    <source>
        <dbReference type="Pfam" id="PF14317"/>
    </source>
</evidence>
<dbReference type="EMBL" id="JAAVJS010000002">
    <property type="protein sequence ID" value="NJX14340.1"/>
    <property type="molecule type" value="Genomic_DNA"/>
</dbReference>
<gene>
    <name evidence="3" type="ORF">HC176_02420</name>
</gene>
<name>A0ABX1D7M7_9FLAO</name>
<feature type="transmembrane region" description="Helical" evidence="1">
    <location>
        <begin position="20"/>
        <end position="39"/>
    </location>
</feature>
<keyword evidence="4" id="KW-1185">Reference proteome</keyword>
<keyword evidence="1" id="KW-0472">Membrane</keyword>
<reference evidence="3 4" key="1">
    <citation type="submission" date="2020-03" db="EMBL/GenBank/DDBJ databases">
        <title>Tamlana sp. nov, isolated from XXX.</title>
        <authorList>
            <person name="Cao W.R."/>
        </authorList>
    </citation>
    <scope>NUCLEOTIDE SEQUENCE [LARGE SCALE GENOMIC DNA]</scope>
    <source>
        <strain evidence="3 4">HST1-43</strain>
    </source>
</reference>
<evidence type="ECO:0000313" key="4">
    <source>
        <dbReference type="Proteomes" id="UP000760545"/>
    </source>
</evidence>
<accession>A0ABX1D7M7</accession>
<keyword evidence="1" id="KW-0812">Transmembrane</keyword>
<proteinExistence type="predicted"/>
<dbReference type="Proteomes" id="UP000760545">
    <property type="component" value="Unassembled WGS sequence"/>
</dbReference>
<organism evidence="3 4">
    <name type="scientific">Tamlana crocina</name>
    <dbReference type="NCBI Taxonomy" id="393006"/>
    <lineage>
        <taxon>Bacteria</taxon>
        <taxon>Pseudomonadati</taxon>
        <taxon>Bacteroidota</taxon>
        <taxon>Flavobacteriia</taxon>
        <taxon>Flavobacteriales</taxon>
        <taxon>Flavobacteriaceae</taxon>
        <taxon>Tamlana</taxon>
    </lineage>
</organism>
<evidence type="ECO:0000256" key="1">
    <source>
        <dbReference type="SAM" id="Phobius"/>
    </source>
</evidence>
<dbReference type="InterPro" id="IPR025588">
    <property type="entry name" value="YcxB-like_C"/>
</dbReference>
<protein>
    <recommendedName>
        <fullName evidence="2">YcxB-like C-terminal domain-containing protein</fullName>
    </recommendedName>
</protein>
<evidence type="ECO:0000313" key="3">
    <source>
        <dbReference type="EMBL" id="NJX14340.1"/>
    </source>
</evidence>
<keyword evidence="1" id="KW-1133">Transmembrane helix</keyword>
<dbReference type="Pfam" id="PF14317">
    <property type="entry name" value="YcxB"/>
    <property type="match status" value="1"/>
</dbReference>